<name>A0AAD8Z5U2_9TELE</name>
<dbReference type="Proteomes" id="UP001239994">
    <property type="component" value="Unassembled WGS sequence"/>
</dbReference>
<evidence type="ECO:0000313" key="1">
    <source>
        <dbReference type="EMBL" id="KAK1791981.1"/>
    </source>
</evidence>
<accession>A0AAD8Z5U2</accession>
<proteinExistence type="predicted"/>
<dbReference type="AlphaFoldDB" id="A0AAD8Z5U2"/>
<reference evidence="1" key="1">
    <citation type="submission" date="2023-03" db="EMBL/GenBank/DDBJ databases">
        <title>Electrophorus voltai genome.</title>
        <authorList>
            <person name="Bian C."/>
        </authorList>
    </citation>
    <scope>NUCLEOTIDE SEQUENCE</scope>
    <source>
        <strain evidence="1">CB-2022</strain>
        <tissue evidence="1">Muscle</tissue>
    </source>
</reference>
<sequence>MGSVYFAVTELISKTQCPLAQRPCGDKGRQMAHDGLVRPVGSLAAPGILGVGGGAGHEHSEADPNLNKALLLPPSNHLLNLQSPPPPPQFLTHTSENGIKKDCRHLGVARKNINIAQNSVCQTLRTDPTDSACSSSQTRGEAFTVLPALISNAEETGKNRKPSEVP</sequence>
<gene>
    <name evidence="1" type="ORF">P4O66_001751</name>
</gene>
<dbReference type="EMBL" id="JAROKS010000019">
    <property type="protein sequence ID" value="KAK1791981.1"/>
    <property type="molecule type" value="Genomic_DNA"/>
</dbReference>
<protein>
    <submittedName>
        <fullName evidence="1">Uncharacterized protein</fullName>
    </submittedName>
</protein>
<comment type="caution">
    <text evidence="1">The sequence shown here is derived from an EMBL/GenBank/DDBJ whole genome shotgun (WGS) entry which is preliminary data.</text>
</comment>
<keyword evidence="2" id="KW-1185">Reference proteome</keyword>
<organism evidence="1 2">
    <name type="scientific">Electrophorus voltai</name>
    <dbReference type="NCBI Taxonomy" id="2609070"/>
    <lineage>
        <taxon>Eukaryota</taxon>
        <taxon>Metazoa</taxon>
        <taxon>Chordata</taxon>
        <taxon>Craniata</taxon>
        <taxon>Vertebrata</taxon>
        <taxon>Euteleostomi</taxon>
        <taxon>Actinopterygii</taxon>
        <taxon>Neopterygii</taxon>
        <taxon>Teleostei</taxon>
        <taxon>Ostariophysi</taxon>
        <taxon>Gymnotiformes</taxon>
        <taxon>Gymnotoidei</taxon>
        <taxon>Gymnotidae</taxon>
        <taxon>Electrophorus</taxon>
    </lineage>
</organism>
<evidence type="ECO:0000313" key="2">
    <source>
        <dbReference type="Proteomes" id="UP001239994"/>
    </source>
</evidence>